<evidence type="ECO:0000256" key="1">
    <source>
        <dbReference type="ARBA" id="ARBA00002268"/>
    </source>
</evidence>
<accession>A0ABX3IFS7</accession>
<evidence type="ECO:0000256" key="6">
    <source>
        <dbReference type="ARBA" id="ARBA00022485"/>
    </source>
</evidence>
<evidence type="ECO:0000256" key="12">
    <source>
        <dbReference type="ARBA" id="ARBA00023014"/>
    </source>
</evidence>
<evidence type="ECO:0000256" key="9">
    <source>
        <dbReference type="ARBA" id="ARBA00022785"/>
    </source>
</evidence>
<evidence type="ECO:0000256" key="17">
    <source>
        <dbReference type="HAMAP-Rule" id="MF_02089"/>
    </source>
</evidence>
<evidence type="ECO:0000256" key="13">
    <source>
        <dbReference type="ARBA" id="ARBA00023157"/>
    </source>
</evidence>
<comment type="pathway">
    <text evidence="2 17">tRNA modification; tRNA-queuosine biosynthesis.</text>
</comment>
<feature type="binding site" evidence="17">
    <location>
        <position position="86"/>
    </location>
    <ligand>
        <name>[4Fe-4S] cluster</name>
        <dbReference type="ChEBI" id="CHEBI:49883"/>
    </ligand>
</feature>
<proteinExistence type="inferred from homology"/>
<keyword evidence="6 17" id="KW-0004">4Fe-4S</keyword>
<keyword evidence="13 17" id="KW-1015">Disulfide bond</keyword>
<evidence type="ECO:0000256" key="7">
    <source>
        <dbReference type="ARBA" id="ARBA00022694"/>
    </source>
</evidence>
<keyword evidence="12 17" id="KW-0411">Iron-sulfur</keyword>
<evidence type="ECO:0000256" key="2">
    <source>
        <dbReference type="ARBA" id="ARBA00004691"/>
    </source>
</evidence>
<keyword evidence="7 17" id="KW-0819">tRNA processing</keyword>
<feature type="binding site" evidence="17">
    <location>
        <position position="7"/>
    </location>
    <ligand>
        <name>[4Fe-4S] cluster</name>
        <dbReference type="ChEBI" id="CHEBI:49883"/>
    </ligand>
</feature>
<feature type="disulfide bond" description="Redox-active" evidence="17">
    <location>
        <begin position="165"/>
        <end position="167"/>
    </location>
</feature>
<comment type="function">
    <text evidence="1 17">Catalyzes the conversion of epoxyqueuosine (oQ) to queuosine (Q), which is a hypermodified base found in the wobble positions of tRNA(Asp), tRNA(Asn), tRNA(His) and tRNA(Tyr).</text>
</comment>
<evidence type="ECO:0000256" key="8">
    <source>
        <dbReference type="ARBA" id="ARBA00022723"/>
    </source>
</evidence>
<comment type="caution">
    <text evidence="18">The sequence shown here is derived from an EMBL/GenBank/DDBJ whole genome shotgun (WGS) entry which is preliminary data.</text>
</comment>
<comment type="similarity">
    <text evidence="3 17">Belongs to the QueH family.</text>
</comment>
<evidence type="ECO:0000313" key="19">
    <source>
        <dbReference type="Proteomes" id="UP000242616"/>
    </source>
</evidence>
<evidence type="ECO:0000256" key="3">
    <source>
        <dbReference type="ARBA" id="ARBA00008207"/>
    </source>
</evidence>
<dbReference type="EC" id="1.17.99.6" evidence="4 17"/>
<dbReference type="RefSeq" id="WP_077198564.1">
    <property type="nucleotide sequence ID" value="NZ_LBFC01000022.1"/>
</dbReference>
<dbReference type="Pfam" id="PF02677">
    <property type="entry name" value="QueH"/>
    <property type="match status" value="1"/>
</dbReference>
<keyword evidence="19" id="KW-1185">Reference proteome</keyword>
<evidence type="ECO:0000256" key="16">
    <source>
        <dbReference type="ARBA" id="ARBA00047415"/>
    </source>
</evidence>
<sequence length="263" mass="31265">MLLHVCCAPDLVAAYFHWKDKIKYIYFFNPNIHPKEEYKKRLNEVKKLAKLWNLTFIESDYNIEEFFKVIKGLENLGENSKRCDKCIYFRLLNTAKKAKELKLSSFATTLTASRKKVLEKINNIGKIVEEEEKIEYIESFFRKGNESHLAAKFVKENQIYRQNYCGCIFSKIESKKRFEKILERSKNNLEKLGLSNLEILPESFKITKESKRKITENFFEVVKSIRPKILIVDSYIKNKFNLKEGWNKFGNYNQKVKIIKENL</sequence>
<evidence type="ECO:0000256" key="10">
    <source>
        <dbReference type="ARBA" id="ARBA00023002"/>
    </source>
</evidence>
<evidence type="ECO:0000313" key="18">
    <source>
        <dbReference type="EMBL" id="ONN26671.1"/>
    </source>
</evidence>
<evidence type="ECO:0000256" key="15">
    <source>
        <dbReference type="ARBA" id="ARBA00031446"/>
    </source>
</evidence>
<keyword evidence="11 17" id="KW-0408">Iron</keyword>
<dbReference type="InterPro" id="IPR003828">
    <property type="entry name" value="QueH"/>
</dbReference>
<keyword evidence="9 17" id="KW-0671">Queuosine biosynthesis</keyword>
<name>A0ABX3IFS7_9BACT</name>
<keyword evidence="14 17" id="KW-0676">Redox-active center</keyword>
<comment type="catalytic activity">
    <reaction evidence="16 17">
        <text>epoxyqueuosine(34) in tRNA + AH2 = queuosine(34) in tRNA + A + H2O</text>
        <dbReference type="Rhea" id="RHEA:32159"/>
        <dbReference type="Rhea" id="RHEA-COMP:18571"/>
        <dbReference type="Rhea" id="RHEA-COMP:18582"/>
        <dbReference type="ChEBI" id="CHEBI:13193"/>
        <dbReference type="ChEBI" id="CHEBI:15377"/>
        <dbReference type="ChEBI" id="CHEBI:17499"/>
        <dbReference type="ChEBI" id="CHEBI:194431"/>
        <dbReference type="ChEBI" id="CHEBI:194443"/>
        <dbReference type="EC" id="1.17.99.6"/>
    </reaction>
</comment>
<dbReference type="Proteomes" id="UP000242616">
    <property type="component" value="Unassembled WGS sequence"/>
</dbReference>
<reference evidence="18 19" key="1">
    <citation type="submission" date="2015-06" db="EMBL/GenBank/DDBJ databases">
        <title>Genome sequencing of Thermotogales isolates from hydrothermal vents.</title>
        <authorList>
            <person name="Haverkamp T.H."/>
            <person name="Kublanov I.V."/>
            <person name="Nesbo C.L."/>
        </authorList>
    </citation>
    <scope>NUCLEOTIDE SEQUENCE [LARGE SCALE GENOMIC DNA]</scope>
    <source>
        <strain evidence="19">ik275mar</strain>
    </source>
</reference>
<protein>
    <recommendedName>
        <fullName evidence="5 17">Epoxyqueuosine reductase QueH</fullName>
        <ecNumber evidence="4 17">1.17.99.6</ecNumber>
    </recommendedName>
    <alternativeName>
        <fullName evidence="15 17">Queuosine biosynthesis protein QueH</fullName>
    </alternativeName>
</protein>
<feature type="binding site" evidence="17">
    <location>
        <position position="83"/>
    </location>
    <ligand>
        <name>[4Fe-4S] cluster</name>
        <dbReference type="ChEBI" id="CHEBI:49883"/>
    </ligand>
</feature>
<evidence type="ECO:0000256" key="14">
    <source>
        <dbReference type="ARBA" id="ARBA00023284"/>
    </source>
</evidence>
<evidence type="ECO:0000256" key="4">
    <source>
        <dbReference type="ARBA" id="ARBA00012622"/>
    </source>
</evidence>
<feature type="binding site" evidence="17">
    <location>
        <position position="6"/>
    </location>
    <ligand>
        <name>[4Fe-4S] cluster</name>
        <dbReference type="ChEBI" id="CHEBI:49883"/>
    </ligand>
</feature>
<organism evidence="18 19">
    <name type="scientific">Thermosipho affectus</name>
    <dbReference type="NCBI Taxonomy" id="660294"/>
    <lineage>
        <taxon>Bacteria</taxon>
        <taxon>Thermotogati</taxon>
        <taxon>Thermotogota</taxon>
        <taxon>Thermotogae</taxon>
        <taxon>Thermotogales</taxon>
        <taxon>Fervidobacteriaceae</taxon>
        <taxon>Thermosipho</taxon>
    </lineage>
</organism>
<dbReference type="PANTHER" id="PTHR36701">
    <property type="entry name" value="EPOXYQUEUOSINE REDUCTASE QUEH"/>
    <property type="match status" value="1"/>
</dbReference>
<keyword evidence="8 17" id="KW-0479">Metal-binding</keyword>
<evidence type="ECO:0000256" key="11">
    <source>
        <dbReference type="ARBA" id="ARBA00023004"/>
    </source>
</evidence>
<dbReference type="EMBL" id="LBFC01000022">
    <property type="protein sequence ID" value="ONN26671.1"/>
    <property type="molecule type" value="Genomic_DNA"/>
</dbReference>
<dbReference type="PANTHER" id="PTHR36701:SF1">
    <property type="entry name" value="EPOXYQUEUOSINE REDUCTASE QUEH"/>
    <property type="match status" value="1"/>
</dbReference>
<dbReference type="HAMAP" id="MF_02089">
    <property type="entry name" value="QueH"/>
    <property type="match status" value="1"/>
</dbReference>
<gene>
    <name evidence="17" type="primary">queH</name>
    <name evidence="18" type="ORF">XJ44_07290</name>
</gene>
<evidence type="ECO:0000256" key="5">
    <source>
        <dbReference type="ARBA" id="ARBA00016895"/>
    </source>
</evidence>
<keyword evidence="10 17" id="KW-0560">Oxidoreductase</keyword>